<gene>
    <name evidence="5" type="ORF">MARPO_0156s0002</name>
</gene>
<dbReference type="SUPFAM" id="SSF56784">
    <property type="entry name" value="HAD-like"/>
    <property type="match status" value="1"/>
</dbReference>
<evidence type="ECO:0000256" key="3">
    <source>
        <dbReference type="ARBA" id="ARBA00022842"/>
    </source>
</evidence>
<name>A0A2R6W4B9_MARPO</name>
<dbReference type="Proteomes" id="UP000244005">
    <property type="component" value="Unassembled WGS sequence"/>
</dbReference>
<dbReference type="GO" id="GO:0046872">
    <property type="term" value="F:metal ion binding"/>
    <property type="evidence" value="ECO:0007669"/>
    <property type="project" value="UniProtKB-KW"/>
</dbReference>
<dbReference type="EMBL" id="KZ772826">
    <property type="protein sequence ID" value="PTQ28699.1"/>
    <property type="molecule type" value="Genomic_DNA"/>
</dbReference>
<evidence type="ECO:0000313" key="5">
    <source>
        <dbReference type="EMBL" id="PTQ28699.1"/>
    </source>
</evidence>
<comment type="cofactor">
    <cofactor evidence="1">
        <name>Mg(2+)</name>
        <dbReference type="ChEBI" id="CHEBI:18420"/>
    </cofactor>
</comment>
<dbReference type="InterPro" id="IPR023198">
    <property type="entry name" value="PGP-like_dom2"/>
</dbReference>
<dbReference type="InterPro" id="IPR051600">
    <property type="entry name" value="Beta-PGM-like"/>
</dbReference>
<organism evidence="5 6">
    <name type="scientific">Marchantia polymorpha</name>
    <name type="common">Common liverwort</name>
    <name type="synonym">Marchantia aquatica</name>
    <dbReference type="NCBI Taxonomy" id="3197"/>
    <lineage>
        <taxon>Eukaryota</taxon>
        <taxon>Viridiplantae</taxon>
        <taxon>Streptophyta</taxon>
        <taxon>Embryophyta</taxon>
        <taxon>Marchantiophyta</taxon>
        <taxon>Marchantiopsida</taxon>
        <taxon>Marchantiidae</taxon>
        <taxon>Marchantiales</taxon>
        <taxon>Marchantiaceae</taxon>
        <taxon>Marchantia</taxon>
    </lineage>
</organism>
<keyword evidence="3" id="KW-0460">Magnesium</keyword>
<dbReference type="PANTHER" id="PTHR46193:SF18">
    <property type="entry name" value="HEXITOL PHOSPHATASE B"/>
    <property type="match status" value="1"/>
</dbReference>
<keyword evidence="6" id="KW-1185">Reference proteome</keyword>
<dbReference type="Gene3D" id="3.40.50.1000">
    <property type="entry name" value="HAD superfamily/HAD-like"/>
    <property type="match status" value="2"/>
</dbReference>
<evidence type="ECO:0000256" key="2">
    <source>
        <dbReference type="ARBA" id="ARBA00022723"/>
    </source>
</evidence>
<keyword evidence="2" id="KW-0479">Metal-binding</keyword>
<evidence type="ECO:0000313" key="6">
    <source>
        <dbReference type="Proteomes" id="UP000244005"/>
    </source>
</evidence>
<dbReference type="OrthoDB" id="10252171at2759"/>
<dbReference type="InterPro" id="IPR036412">
    <property type="entry name" value="HAD-like_sf"/>
</dbReference>
<evidence type="ECO:0000256" key="4">
    <source>
        <dbReference type="ARBA" id="ARBA00023277"/>
    </source>
</evidence>
<evidence type="ECO:0000256" key="1">
    <source>
        <dbReference type="ARBA" id="ARBA00001946"/>
    </source>
</evidence>
<reference evidence="6" key="1">
    <citation type="journal article" date="2017" name="Cell">
        <title>Insights into land plant evolution garnered from the Marchantia polymorpha genome.</title>
        <authorList>
            <person name="Bowman J.L."/>
            <person name="Kohchi T."/>
            <person name="Yamato K.T."/>
            <person name="Jenkins J."/>
            <person name="Shu S."/>
            <person name="Ishizaki K."/>
            <person name="Yamaoka S."/>
            <person name="Nishihama R."/>
            <person name="Nakamura Y."/>
            <person name="Berger F."/>
            <person name="Adam C."/>
            <person name="Aki S.S."/>
            <person name="Althoff F."/>
            <person name="Araki T."/>
            <person name="Arteaga-Vazquez M.A."/>
            <person name="Balasubrmanian S."/>
            <person name="Barry K."/>
            <person name="Bauer D."/>
            <person name="Boehm C.R."/>
            <person name="Briginshaw L."/>
            <person name="Caballero-Perez J."/>
            <person name="Catarino B."/>
            <person name="Chen F."/>
            <person name="Chiyoda S."/>
            <person name="Chovatia M."/>
            <person name="Davies K.M."/>
            <person name="Delmans M."/>
            <person name="Demura T."/>
            <person name="Dierschke T."/>
            <person name="Dolan L."/>
            <person name="Dorantes-Acosta A.E."/>
            <person name="Eklund D.M."/>
            <person name="Florent S.N."/>
            <person name="Flores-Sandoval E."/>
            <person name="Fujiyama A."/>
            <person name="Fukuzawa H."/>
            <person name="Galik B."/>
            <person name="Grimanelli D."/>
            <person name="Grimwood J."/>
            <person name="Grossniklaus U."/>
            <person name="Hamada T."/>
            <person name="Haseloff J."/>
            <person name="Hetherington A.J."/>
            <person name="Higo A."/>
            <person name="Hirakawa Y."/>
            <person name="Hundley H.N."/>
            <person name="Ikeda Y."/>
            <person name="Inoue K."/>
            <person name="Inoue S.I."/>
            <person name="Ishida S."/>
            <person name="Jia Q."/>
            <person name="Kakita M."/>
            <person name="Kanazawa T."/>
            <person name="Kawai Y."/>
            <person name="Kawashima T."/>
            <person name="Kennedy M."/>
            <person name="Kinose K."/>
            <person name="Kinoshita T."/>
            <person name="Kohara Y."/>
            <person name="Koide E."/>
            <person name="Komatsu K."/>
            <person name="Kopischke S."/>
            <person name="Kubo M."/>
            <person name="Kyozuka J."/>
            <person name="Lagercrantz U."/>
            <person name="Lin S.S."/>
            <person name="Lindquist E."/>
            <person name="Lipzen A.M."/>
            <person name="Lu C.W."/>
            <person name="De Luna E."/>
            <person name="Martienssen R.A."/>
            <person name="Minamino N."/>
            <person name="Mizutani M."/>
            <person name="Mizutani M."/>
            <person name="Mochizuki N."/>
            <person name="Monte I."/>
            <person name="Mosher R."/>
            <person name="Nagasaki H."/>
            <person name="Nakagami H."/>
            <person name="Naramoto S."/>
            <person name="Nishitani K."/>
            <person name="Ohtani M."/>
            <person name="Okamoto T."/>
            <person name="Okumura M."/>
            <person name="Phillips J."/>
            <person name="Pollak B."/>
            <person name="Reinders A."/>
            <person name="Rovekamp M."/>
            <person name="Sano R."/>
            <person name="Sawa S."/>
            <person name="Schmid M.W."/>
            <person name="Shirakawa M."/>
            <person name="Solano R."/>
            <person name="Spunde A."/>
            <person name="Suetsugu N."/>
            <person name="Sugano S."/>
            <person name="Sugiyama A."/>
            <person name="Sun R."/>
            <person name="Suzuki Y."/>
            <person name="Takenaka M."/>
            <person name="Takezawa D."/>
            <person name="Tomogane H."/>
            <person name="Tsuzuki M."/>
            <person name="Ueda T."/>
            <person name="Umeda M."/>
            <person name="Ward J.M."/>
            <person name="Watanabe Y."/>
            <person name="Yazaki K."/>
            <person name="Yokoyama R."/>
            <person name="Yoshitake Y."/>
            <person name="Yotsui I."/>
            <person name="Zachgo S."/>
            <person name="Schmutz J."/>
        </authorList>
    </citation>
    <scope>NUCLEOTIDE SEQUENCE [LARGE SCALE GENOMIC DNA]</scope>
    <source>
        <strain evidence="6">Tak-1</strain>
    </source>
</reference>
<dbReference type="GO" id="GO:0003824">
    <property type="term" value="F:catalytic activity"/>
    <property type="evidence" value="ECO:0007669"/>
    <property type="project" value="UniProtKB-ARBA"/>
</dbReference>
<dbReference type="Gene3D" id="1.10.150.240">
    <property type="entry name" value="Putative phosphatase, domain 2"/>
    <property type="match status" value="1"/>
</dbReference>
<dbReference type="InterPro" id="IPR023214">
    <property type="entry name" value="HAD_sf"/>
</dbReference>
<accession>A0A2R6W4B9</accession>
<keyword evidence="4" id="KW-0119">Carbohydrate metabolism</keyword>
<proteinExistence type="predicted"/>
<dbReference type="PANTHER" id="PTHR46193">
    <property type="entry name" value="6-PHOSPHOGLUCONATE PHOSPHATASE"/>
    <property type="match status" value="1"/>
</dbReference>
<protein>
    <submittedName>
        <fullName evidence="5">Uncharacterized protein</fullName>
    </submittedName>
</protein>
<dbReference type="AlphaFoldDB" id="A0A2R6W4B9"/>
<sequence length="217" mass="24121">MLRFNLLCAFRTVELRLKDAFDLSFLLLFTRFPAEVIPRSIPPVGSLFDVDGTLCDSNSLHSAFRDMLPEIGYNGGVPITEEFFVNYISGKFNPDIGRFLFAEWELAAQTKFMDETSKALAMKAEVVERAILRVRYADDFIPGIQRDKAFADPMHLLWLQDSPAGIKAAVAAELAVVGVLAGNPRASLLEAGASFVIESFDDPALWKPLGDEDPFQR</sequence>